<dbReference type="Proteomes" id="UP001642482">
    <property type="component" value="Unassembled WGS sequence"/>
</dbReference>
<keyword evidence="6" id="KW-0560">Oxidoreductase</keyword>
<dbReference type="SUPFAM" id="SSF51735">
    <property type="entry name" value="NAD(P)-binding Rossmann-fold domains"/>
    <property type="match status" value="1"/>
</dbReference>
<evidence type="ECO:0000313" key="12">
    <source>
        <dbReference type="Proteomes" id="UP001642482"/>
    </source>
</evidence>
<comment type="cofactor">
    <cofactor evidence="1 8">
        <name>Zn(2+)</name>
        <dbReference type="ChEBI" id="CHEBI:29105"/>
    </cofactor>
</comment>
<dbReference type="Pfam" id="PF00107">
    <property type="entry name" value="ADH_zinc_N"/>
    <property type="match status" value="1"/>
</dbReference>
<evidence type="ECO:0000313" key="11">
    <source>
        <dbReference type="EMBL" id="CAK7216052.1"/>
    </source>
</evidence>
<dbReference type="SMART" id="SM00829">
    <property type="entry name" value="PKS_ER"/>
    <property type="match status" value="1"/>
</dbReference>
<dbReference type="InterPro" id="IPR020843">
    <property type="entry name" value="ER"/>
</dbReference>
<feature type="region of interest" description="Disordered" evidence="9">
    <location>
        <begin position="1"/>
        <end position="40"/>
    </location>
</feature>
<dbReference type="InterPro" id="IPR045306">
    <property type="entry name" value="SDH-like"/>
</dbReference>
<dbReference type="Pfam" id="PF08240">
    <property type="entry name" value="ADH_N"/>
    <property type="match status" value="1"/>
</dbReference>
<dbReference type="PROSITE" id="PS00059">
    <property type="entry name" value="ADH_ZINC"/>
    <property type="match status" value="1"/>
</dbReference>
<evidence type="ECO:0000256" key="8">
    <source>
        <dbReference type="RuleBase" id="RU361277"/>
    </source>
</evidence>
<dbReference type="InterPro" id="IPR036291">
    <property type="entry name" value="NAD(P)-bd_dom_sf"/>
</dbReference>
<keyword evidence="7" id="KW-0520">NAD</keyword>
<organism evidence="11 12">
    <name type="scientific">Sporothrix eucalyptigena</name>
    <dbReference type="NCBI Taxonomy" id="1812306"/>
    <lineage>
        <taxon>Eukaryota</taxon>
        <taxon>Fungi</taxon>
        <taxon>Dikarya</taxon>
        <taxon>Ascomycota</taxon>
        <taxon>Pezizomycotina</taxon>
        <taxon>Sordariomycetes</taxon>
        <taxon>Sordariomycetidae</taxon>
        <taxon>Ophiostomatales</taxon>
        <taxon>Ophiostomataceae</taxon>
        <taxon>Sporothrix</taxon>
    </lineage>
</organism>
<gene>
    <name evidence="11" type="ORF">SEUCBS140593_002740</name>
</gene>
<keyword evidence="4 8" id="KW-0479">Metal-binding</keyword>
<dbReference type="InterPro" id="IPR013149">
    <property type="entry name" value="ADH-like_C"/>
</dbReference>
<sequence>MGSVLDNVSGQNGHDGVNGLASHNGNTKQRLLKTSHPNPSLQVTADHRIKMQDAPVREPGPGEALIHIKTTGICGSDIHFWKTGRIGSLVVEGDLILGHEAAGIVLRCGPGVTHLAPGDRVAVEPGVPCGSCFVCTEGRYNLCADVHFTGVYPYAGTLQRYTVHPARWLHRIPDTVSFAEAALLEPLSVVLHGVETARLALGRPVLVCGAGPIGLIAAAAARASGAHPVVITDIEPRRLAFAENYVPHCRTYRVNPALKHEEQARNILALFGVNTQDDPRSEANAPRSILECTGIESSVITACFVARRGGAVTVIGVGKPTMNNLPFMHISLAEIDLRFINRYRGTWPAGIACLDGGIINLKELVSHTYPLEQAAEALGVCSDTRNGSIKVQIVDDVEATVIE</sequence>
<evidence type="ECO:0000256" key="6">
    <source>
        <dbReference type="ARBA" id="ARBA00023002"/>
    </source>
</evidence>
<comment type="similarity">
    <text evidence="3 8">Belongs to the zinc-containing alcohol dehydrogenase family.</text>
</comment>
<proteinExistence type="inferred from homology"/>
<evidence type="ECO:0000256" key="4">
    <source>
        <dbReference type="ARBA" id="ARBA00022723"/>
    </source>
</evidence>
<keyword evidence="12" id="KW-1185">Reference proteome</keyword>
<dbReference type="PANTHER" id="PTHR43161:SF4">
    <property type="entry name" value="D-XYLULOSE REDUCTASE"/>
    <property type="match status" value="1"/>
</dbReference>
<accession>A0ABP0B909</accession>
<dbReference type="SUPFAM" id="SSF50129">
    <property type="entry name" value="GroES-like"/>
    <property type="match status" value="1"/>
</dbReference>
<dbReference type="PANTHER" id="PTHR43161">
    <property type="entry name" value="SORBITOL DEHYDROGENASE"/>
    <property type="match status" value="1"/>
</dbReference>
<dbReference type="CDD" id="cd05285">
    <property type="entry name" value="sorbitol_DH"/>
    <property type="match status" value="1"/>
</dbReference>
<evidence type="ECO:0000256" key="3">
    <source>
        <dbReference type="ARBA" id="ARBA00008072"/>
    </source>
</evidence>
<feature type="domain" description="Enoyl reductase (ER)" evidence="10">
    <location>
        <begin position="44"/>
        <end position="386"/>
    </location>
</feature>
<comment type="caution">
    <text evidence="11">The sequence shown here is derived from an EMBL/GenBank/DDBJ whole genome shotgun (WGS) entry which is preliminary data.</text>
</comment>
<dbReference type="EMBL" id="CAWUHD010000019">
    <property type="protein sequence ID" value="CAK7216052.1"/>
    <property type="molecule type" value="Genomic_DNA"/>
</dbReference>
<dbReference type="InterPro" id="IPR002328">
    <property type="entry name" value="ADH_Zn_CS"/>
</dbReference>
<reference evidence="11 12" key="1">
    <citation type="submission" date="2024-01" db="EMBL/GenBank/DDBJ databases">
        <authorList>
            <person name="Allen C."/>
            <person name="Tagirdzhanova G."/>
        </authorList>
    </citation>
    <scope>NUCLEOTIDE SEQUENCE [LARGE SCALE GENOMIC DNA]</scope>
</reference>
<evidence type="ECO:0000256" key="2">
    <source>
        <dbReference type="ARBA" id="ARBA00004921"/>
    </source>
</evidence>
<evidence type="ECO:0000256" key="5">
    <source>
        <dbReference type="ARBA" id="ARBA00022833"/>
    </source>
</evidence>
<evidence type="ECO:0000259" key="10">
    <source>
        <dbReference type="SMART" id="SM00829"/>
    </source>
</evidence>
<protein>
    <recommendedName>
        <fullName evidence="10">Enoyl reductase (ER) domain-containing protein</fullName>
    </recommendedName>
</protein>
<name>A0ABP0B909_9PEZI</name>
<comment type="pathway">
    <text evidence="2">Carbohydrate degradation.</text>
</comment>
<evidence type="ECO:0000256" key="9">
    <source>
        <dbReference type="SAM" id="MobiDB-lite"/>
    </source>
</evidence>
<evidence type="ECO:0000256" key="7">
    <source>
        <dbReference type="ARBA" id="ARBA00023027"/>
    </source>
</evidence>
<evidence type="ECO:0000256" key="1">
    <source>
        <dbReference type="ARBA" id="ARBA00001947"/>
    </source>
</evidence>
<feature type="compositionally biased region" description="Polar residues" evidence="9">
    <location>
        <begin position="1"/>
        <end position="12"/>
    </location>
</feature>
<dbReference type="InterPro" id="IPR013154">
    <property type="entry name" value="ADH-like_N"/>
</dbReference>
<keyword evidence="5 8" id="KW-0862">Zinc</keyword>
<dbReference type="InterPro" id="IPR011032">
    <property type="entry name" value="GroES-like_sf"/>
</dbReference>
<dbReference type="Gene3D" id="3.90.180.10">
    <property type="entry name" value="Medium-chain alcohol dehydrogenases, catalytic domain"/>
    <property type="match status" value="1"/>
</dbReference>
<dbReference type="Gene3D" id="3.40.50.720">
    <property type="entry name" value="NAD(P)-binding Rossmann-like Domain"/>
    <property type="match status" value="1"/>
</dbReference>